<reference evidence="5 6" key="1">
    <citation type="submission" date="2022-11" db="UniProtKB">
        <authorList>
            <consortium name="WormBaseParasite"/>
        </authorList>
    </citation>
    <scope>IDENTIFICATION</scope>
</reference>
<feature type="domain" description="Galectin" evidence="3">
    <location>
        <begin position="11"/>
        <end position="139"/>
    </location>
</feature>
<dbReference type="AlphaFoldDB" id="A0A914VZY0"/>
<evidence type="ECO:0000259" key="3">
    <source>
        <dbReference type="PROSITE" id="PS51304"/>
    </source>
</evidence>
<dbReference type="CDD" id="cd00070">
    <property type="entry name" value="GLECT"/>
    <property type="match status" value="1"/>
</dbReference>
<dbReference type="Pfam" id="PF00337">
    <property type="entry name" value="Gal-bind_lectin"/>
    <property type="match status" value="1"/>
</dbReference>
<evidence type="ECO:0000256" key="2">
    <source>
        <dbReference type="RuleBase" id="RU102079"/>
    </source>
</evidence>
<evidence type="ECO:0000313" key="5">
    <source>
        <dbReference type="WBParaSite" id="PSAMB.scaffold2825size21058.g19271.t1"/>
    </source>
</evidence>
<accession>A0A914VZY0</accession>
<dbReference type="PROSITE" id="PS51304">
    <property type="entry name" value="GALECTIN"/>
    <property type="match status" value="1"/>
</dbReference>
<protein>
    <recommendedName>
        <fullName evidence="2">Galectin</fullName>
    </recommendedName>
</protein>
<keyword evidence="4" id="KW-1185">Reference proteome</keyword>
<dbReference type="InterPro" id="IPR044156">
    <property type="entry name" value="Galectin-like"/>
</dbReference>
<dbReference type="InterPro" id="IPR013320">
    <property type="entry name" value="ConA-like_dom_sf"/>
</dbReference>
<dbReference type="SUPFAM" id="SSF49899">
    <property type="entry name" value="Concanavalin A-like lectins/glucanases"/>
    <property type="match status" value="1"/>
</dbReference>
<dbReference type="SMART" id="SM00276">
    <property type="entry name" value="GLECT"/>
    <property type="match status" value="1"/>
</dbReference>
<dbReference type="PANTHER" id="PTHR11346">
    <property type="entry name" value="GALECTIN"/>
    <property type="match status" value="1"/>
</dbReference>
<dbReference type="Proteomes" id="UP000887566">
    <property type="component" value="Unplaced"/>
</dbReference>
<evidence type="ECO:0000313" key="6">
    <source>
        <dbReference type="WBParaSite" id="PSAMB.scaffold592size46416.g7158.t1"/>
    </source>
</evidence>
<organism evidence="4 5">
    <name type="scientific">Plectus sambesii</name>
    <dbReference type="NCBI Taxonomy" id="2011161"/>
    <lineage>
        <taxon>Eukaryota</taxon>
        <taxon>Metazoa</taxon>
        <taxon>Ecdysozoa</taxon>
        <taxon>Nematoda</taxon>
        <taxon>Chromadorea</taxon>
        <taxon>Plectida</taxon>
        <taxon>Plectina</taxon>
        <taxon>Plectoidea</taxon>
        <taxon>Plectidae</taxon>
        <taxon>Plectus</taxon>
    </lineage>
</organism>
<dbReference type="PANTHER" id="PTHR11346:SF174">
    <property type="entry name" value="GALAPTIN LEC-8-RELATED"/>
    <property type="match status" value="1"/>
</dbReference>
<dbReference type="InterPro" id="IPR001079">
    <property type="entry name" value="Galectin_CRD"/>
</dbReference>
<name>A0A914VZY0_9BILA</name>
<sequence>MVHIHHPETPFEYNVAGEMHPGKHIEIHGKVKHGEHQQFKVELMSGPNVVFHFDPRFGYGGCHELILNSYLGGWGEEERHHNPFHPGDHFDLKIKVKEEKYDIHVNGEELCHYHHRQSPHTIDYIRISGDIKIEDFRFHHH</sequence>
<dbReference type="GO" id="GO:0030246">
    <property type="term" value="F:carbohydrate binding"/>
    <property type="evidence" value="ECO:0007669"/>
    <property type="project" value="UniProtKB-UniRule"/>
</dbReference>
<dbReference type="SMART" id="SM00908">
    <property type="entry name" value="Gal-bind_lectin"/>
    <property type="match status" value="1"/>
</dbReference>
<dbReference type="WBParaSite" id="PSAMB.scaffold592size46416.g7158.t1">
    <property type="protein sequence ID" value="PSAMB.scaffold592size46416.g7158.t1"/>
    <property type="gene ID" value="PSAMB.scaffold592size46416.g7158"/>
</dbReference>
<dbReference type="WBParaSite" id="PSAMB.scaffold2825size21058.g19271.t1">
    <property type="protein sequence ID" value="PSAMB.scaffold2825size21058.g19271.t1"/>
    <property type="gene ID" value="PSAMB.scaffold2825size21058.g19271"/>
</dbReference>
<proteinExistence type="predicted"/>
<dbReference type="Gene3D" id="2.60.120.200">
    <property type="match status" value="1"/>
</dbReference>
<dbReference type="GO" id="GO:0016936">
    <property type="term" value="F:galactoside binding"/>
    <property type="evidence" value="ECO:0007669"/>
    <property type="project" value="TreeGrafter"/>
</dbReference>
<evidence type="ECO:0000313" key="4">
    <source>
        <dbReference type="Proteomes" id="UP000887566"/>
    </source>
</evidence>
<keyword evidence="1 2" id="KW-0430">Lectin</keyword>
<evidence type="ECO:0000256" key="1">
    <source>
        <dbReference type="ARBA" id="ARBA00022734"/>
    </source>
</evidence>